<keyword evidence="4 6" id="KW-1133">Transmembrane helix</keyword>
<dbReference type="GO" id="GO:0005886">
    <property type="term" value="C:plasma membrane"/>
    <property type="evidence" value="ECO:0007669"/>
    <property type="project" value="UniProtKB-SubCell"/>
</dbReference>
<proteinExistence type="predicted"/>
<dbReference type="Proteomes" id="UP000244924">
    <property type="component" value="Unassembled WGS sequence"/>
</dbReference>
<dbReference type="OrthoDB" id="7685518at2"/>
<reference evidence="8 9" key="1">
    <citation type="submission" date="2018-03" db="EMBL/GenBank/DDBJ databases">
        <authorList>
            <person name="Keele B.F."/>
        </authorList>
    </citation>
    <scope>NUCLEOTIDE SEQUENCE [LARGE SCALE GENOMIC DNA]</scope>
    <source>
        <strain evidence="8 9">CECT 8626</strain>
    </source>
</reference>
<organism evidence="8 9">
    <name type="scientific">Albidovulum aquaemixtae</name>
    <dbReference type="NCBI Taxonomy" id="1542388"/>
    <lineage>
        <taxon>Bacteria</taxon>
        <taxon>Pseudomonadati</taxon>
        <taxon>Pseudomonadota</taxon>
        <taxon>Alphaproteobacteria</taxon>
        <taxon>Rhodobacterales</taxon>
        <taxon>Paracoccaceae</taxon>
        <taxon>Albidovulum</taxon>
    </lineage>
</organism>
<dbReference type="Pfam" id="PF00892">
    <property type="entry name" value="EamA"/>
    <property type="match status" value="1"/>
</dbReference>
<evidence type="ECO:0000259" key="7">
    <source>
        <dbReference type="Pfam" id="PF00892"/>
    </source>
</evidence>
<accession>A0A2R8B4G8</accession>
<dbReference type="InterPro" id="IPR000620">
    <property type="entry name" value="EamA_dom"/>
</dbReference>
<comment type="subcellular location">
    <subcellularLocation>
        <location evidence="1">Cell membrane</location>
        <topology evidence="1">Multi-pass membrane protein</topology>
    </subcellularLocation>
</comment>
<keyword evidence="9" id="KW-1185">Reference proteome</keyword>
<dbReference type="InterPro" id="IPR037185">
    <property type="entry name" value="EmrE-like"/>
</dbReference>
<feature type="domain" description="EamA" evidence="7">
    <location>
        <begin position="1"/>
        <end position="121"/>
    </location>
</feature>
<feature type="transmembrane region" description="Helical" evidence="6">
    <location>
        <begin position="256"/>
        <end position="274"/>
    </location>
</feature>
<keyword evidence="3 6" id="KW-0812">Transmembrane</keyword>
<dbReference type="InterPro" id="IPR050638">
    <property type="entry name" value="AA-Vitamin_Transporters"/>
</dbReference>
<protein>
    <recommendedName>
        <fullName evidence="7">EamA domain-containing protein</fullName>
    </recommendedName>
</protein>
<feature type="transmembrane region" description="Helical" evidence="6">
    <location>
        <begin position="134"/>
        <end position="152"/>
    </location>
</feature>
<evidence type="ECO:0000256" key="1">
    <source>
        <dbReference type="ARBA" id="ARBA00004651"/>
    </source>
</evidence>
<name>A0A2R8B4G8_9RHOB</name>
<evidence type="ECO:0000313" key="8">
    <source>
        <dbReference type="EMBL" id="SPH17420.1"/>
    </source>
</evidence>
<evidence type="ECO:0000256" key="5">
    <source>
        <dbReference type="ARBA" id="ARBA00023136"/>
    </source>
</evidence>
<feature type="transmembrane region" description="Helical" evidence="6">
    <location>
        <begin position="231"/>
        <end position="250"/>
    </location>
</feature>
<dbReference type="PANTHER" id="PTHR32322">
    <property type="entry name" value="INNER MEMBRANE TRANSPORTER"/>
    <property type="match status" value="1"/>
</dbReference>
<feature type="transmembrane region" description="Helical" evidence="6">
    <location>
        <begin position="20"/>
        <end position="41"/>
    </location>
</feature>
<feature type="transmembrane region" description="Helical" evidence="6">
    <location>
        <begin position="80"/>
        <end position="101"/>
    </location>
</feature>
<feature type="transmembrane region" description="Helical" evidence="6">
    <location>
        <begin position="204"/>
        <end position="224"/>
    </location>
</feature>
<feature type="transmembrane region" description="Helical" evidence="6">
    <location>
        <begin position="108"/>
        <end position="128"/>
    </location>
</feature>
<keyword evidence="5 6" id="KW-0472">Membrane</keyword>
<evidence type="ECO:0000256" key="4">
    <source>
        <dbReference type="ARBA" id="ARBA00022989"/>
    </source>
</evidence>
<evidence type="ECO:0000256" key="3">
    <source>
        <dbReference type="ARBA" id="ARBA00022692"/>
    </source>
</evidence>
<evidence type="ECO:0000256" key="6">
    <source>
        <dbReference type="SAM" id="Phobius"/>
    </source>
</evidence>
<evidence type="ECO:0000313" key="9">
    <source>
        <dbReference type="Proteomes" id="UP000244924"/>
    </source>
</evidence>
<dbReference type="SUPFAM" id="SSF103481">
    <property type="entry name" value="Multidrug resistance efflux transporter EmrE"/>
    <property type="match status" value="1"/>
</dbReference>
<sequence length="285" mass="29547">MLIWAVGFPIGDQMLQQFAPLPLTALRMSLAAAFLVPIWVLAEGWRNVRRIDWPRALFIGGIGFGLGSFLLTFAQNRTDGVTVSVVAAAMPVAGIALECLFDGRRLSLRLVAGLCLGLIGGTVAYMSGLGSMQIGLGAVAALVSLTLFCWGSRATVLGLRGHSPLGQTAATFVGAAAVTAFAVVAQGDLAATTRAIAALDADRVVLLATYGIATIGLSQLLWIVSVSRIGVGAASMHINAAPFYVMLIVWSLGGVWSWAHAAGALIVLTGVLLIQPPARILARSG</sequence>
<gene>
    <name evidence="8" type="ORF">DEA8626_00938</name>
</gene>
<feature type="transmembrane region" description="Helical" evidence="6">
    <location>
        <begin position="53"/>
        <end position="74"/>
    </location>
</feature>
<dbReference type="PANTHER" id="PTHR32322:SF18">
    <property type="entry name" value="S-ADENOSYLMETHIONINE_S-ADENOSYLHOMOCYSTEINE TRANSPORTER"/>
    <property type="match status" value="1"/>
</dbReference>
<dbReference type="EMBL" id="OMOQ01000001">
    <property type="protein sequence ID" value="SPH17420.1"/>
    <property type="molecule type" value="Genomic_DNA"/>
</dbReference>
<keyword evidence="2" id="KW-1003">Cell membrane</keyword>
<feature type="transmembrane region" description="Helical" evidence="6">
    <location>
        <begin position="164"/>
        <end position="184"/>
    </location>
</feature>
<evidence type="ECO:0000256" key="2">
    <source>
        <dbReference type="ARBA" id="ARBA00022475"/>
    </source>
</evidence>
<dbReference type="AlphaFoldDB" id="A0A2R8B4G8"/>